<reference evidence="8 9" key="1">
    <citation type="submission" date="2019-06" db="EMBL/GenBank/DDBJ databases">
        <title>YIM 131921 draft genome.</title>
        <authorList>
            <person name="Jiang L."/>
        </authorList>
    </citation>
    <scope>NUCLEOTIDE SEQUENCE [LARGE SCALE GENOMIC DNA]</scope>
    <source>
        <strain evidence="8 9">YIM 131921</strain>
    </source>
</reference>
<dbReference type="AlphaFoldDB" id="A0A5C4MVM5"/>
<dbReference type="RefSeq" id="WP_139077583.1">
    <property type="nucleotide sequence ID" value="NZ_VDFU01000016.1"/>
</dbReference>
<dbReference type="Gene3D" id="3.40.50.720">
    <property type="entry name" value="NAD(P)-binding Rossmann-like Domain"/>
    <property type="match status" value="1"/>
</dbReference>
<comment type="caution">
    <text evidence="8">The sequence shown here is derived from an EMBL/GenBank/DDBJ whole genome shotgun (WGS) entry which is preliminary data.</text>
</comment>
<dbReference type="PANTHER" id="PTHR43161">
    <property type="entry name" value="SORBITOL DEHYDROGENASE"/>
    <property type="match status" value="1"/>
</dbReference>
<feature type="domain" description="Enoyl reductase (ER)" evidence="7">
    <location>
        <begin position="7"/>
        <end position="347"/>
    </location>
</feature>
<dbReference type="SUPFAM" id="SSF51735">
    <property type="entry name" value="NAD(P)-binding Rossmann-fold domains"/>
    <property type="match status" value="1"/>
</dbReference>
<dbReference type="InterPro" id="IPR020843">
    <property type="entry name" value="ER"/>
</dbReference>
<dbReference type="SMART" id="SM00829">
    <property type="entry name" value="PKS_ER"/>
    <property type="match status" value="1"/>
</dbReference>
<dbReference type="CDD" id="cd08233">
    <property type="entry name" value="butanediol_DH_like"/>
    <property type="match status" value="1"/>
</dbReference>
<dbReference type="Pfam" id="PF00107">
    <property type="entry name" value="ADH_zinc_N"/>
    <property type="match status" value="1"/>
</dbReference>
<dbReference type="Proteomes" id="UP000305887">
    <property type="component" value="Unassembled WGS sequence"/>
</dbReference>
<accession>A0A5C4MVM5</accession>
<dbReference type="Gene3D" id="3.90.180.10">
    <property type="entry name" value="Medium-chain alcohol dehydrogenases, catalytic domain"/>
    <property type="match status" value="1"/>
</dbReference>
<dbReference type="InterPro" id="IPR011032">
    <property type="entry name" value="GroES-like_sf"/>
</dbReference>
<evidence type="ECO:0000256" key="3">
    <source>
        <dbReference type="ARBA" id="ARBA00022723"/>
    </source>
</evidence>
<dbReference type="InterPro" id="IPR013149">
    <property type="entry name" value="ADH-like_C"/>
</dbReference>
<evidence type="ECO:0000256" key="6">
    <source>
        <dbReference type="RuleBase" id="RU361277"/>
    </source>
</evidence>
<dbReference type="InterPro" id="IPR013154">
    <property type="entry name" value="ADH-like_N"/>
</dbReference>
<comment type="similarity">
    <text evidence="2 6">Belongs to the zinc-containing alcohol dehydrogenase family.</text>
</comment>
<comment type="cofactor">
    <cofactor evidence="1 6">
        <name>Zn(2+)</name>
        <dbReference type="ChEBI" id="CHEBI:29105"/>
    </cofactor>
</comment>
<dbReference type="OrthoDB" id="9809185at2"/>
<evidence type="ECO:0000256" key="2">
    <source>
        <dbReference type="ARBA" id="ARBA00008072"/>
    </source>
</evidence>
<dbReference type="InterPro" id="IPR002328">
    <property type="entry name" value="ADH_Zn_CS"/>
</dbReference>
<proteinExistence type="inferred from homology"/>
<gene>
    <name evidence="8" type="ORF">FHG66_13510</name>
</gene>
<dbReference type="SUPFAM" id="SSF50129">
    <property type="entry name" value="GroES-like"/>
    <property type="match status" value="1"/>
</dbReference>
<evidence type="ECO:0000313" key="9">
    <source>
        <dbReference type="Proteomes" id="UP000305887"/>
    </source>
</evidence>
<dbReference type="PANTHER" id="PTHR43161:SF26">
    <property type="entry name" value="GALACTITOL 1-PHOSPHATE 5-DEHYDROGENASE"/>
    <property type="match status" value="1"/>
</dbReference>
<dbReference type="PROSITE" id="PS00059">
    <property type="entry name" value="ADH_ZINC"/>
    <property type="match status" value="1"/>
</dbReference>
<evidence type="ECO:0000256" key="4">
    <source>
        <dbReference type="ARBA" id="ARBA00022833"/>
    </source>
</evidence>
<keyword evidence="5" id="KW-0560">Oxidoreductase</keyword>
<dbReference type="GO" id="GO:0008270">
    <property type="term" value="F:zinc ion binding"/>
    <property type="evidence" value="ECO:0007669"/>
    <property type="project" value="InterPro"/>
</dbReference>
<evidence type="ECO:0000313" key="8">
    <source>
        <dbReference type="EMBL" id="TNC48559.1"/>
    </source>
</evidence>
<keyword evidence="9" id="KW-1185">Reference proteome</keyword>
<keyword evidence="4 6" id="KW-0862">Zinc</keyword>
<protein>
    <submittedName>
        <fullName evidence="8">2,3-butanediol dehydrogenase</fullName>
    </submittedName>
</protein>
<keyword evidence="3 6" id="KW-0479">Metal-binding</keyword>
<sequence>MKAARWHSAKDIRVEDIDEPAPGPGQVKIKVAWTGICGSDLHEYLAGPIFVPVQAEHPLSHGKAPITMGHEYCGTVTELGEGVDGLAIGDRVAIEPIFACDACPPCRDGKYNLCEHLGFVGLSGGHGGFATYSVVPARMVHKMPDSLSIEQGALVEPAAVALHAVRISRFKAGDRAAVFGAGPIGLLVVEALRIAGASEIHVVEPSEQRRRKALDLGATAAFDPGAGDPVQAIRERTTTGVEVAFEVTGVPAVLPQAINATRYEGQTLVVSIWESEASFQPNTVVLRERDIKGTIAYRNVYPAVMSLMERGYFSAEKLVTKRIRLDDIVRDGFDALVAEKSQIKILVEAPA</sequence>
<name>A0A5C4MVM5_9RHOB</name>
<dbReference type="EMBL" id="VDFU01000016">
    <property type="protein sequence ID" value="TNC48559.1"/>
    <property type="molecule type" value="Genomic_DNA"/>
</dbReference>
<dbReference type="InterPro" id="IPR036291">
    <property type="entry name" value="NAD(P)-bd_dom_sf"/>
</dbReference>
<evidence type="ECO:0000256" key="1">
    <source>
        <dbReference type="ARBA" id="ARBA00001947"/>
    </source>
</evidence>
<evidence type="ECO:0000256" key="5">
    <source>
        <dbReference type="ARBA" id="ARBA00023002"/>
    </source>
</evidence>
<dbReference type="Pfam" id="PF08240">
    <property type="entry name" value="ADH_N"/>
    <property type="match status" value="1"/>
</dbReference>
<organism evidence="8 9">
    <name type="scientific">Rubellimicrobium rubrum</name>
    <dbReference type="NCBI Taxonomy" id="2585369"/>
    <lineage>
        <taxon>Bacteria</taxon>
        <taxon>Pseudomonadati</taxon>
        <taxon>Pseudomonadota</taxon>
        <taxon>Alphaproteobacteria</taxon>
        <taxon>Rhodobacterales</taxon>
        <taxon>Roseobacteraceae</taxon>
        <taxon>Rubellimicrobium</taxon>
    </lineage>
</organism>
<dbReference type="GO" id="GO:0000721">
    <property type="term" value="F:(R,R)-butanediol dehydrogenase activity"/>
    <property type="evidence" value="ECO:0007669"/>
    <property type="project" value="TreeGrafter"/>
</dbReference>
<evidence type="ECO:0000259" key="7">
    <source>
        <dbReference type="SMART" id="SM00829"/>
    </source>
</evidence>